<dbReference type="EMBL" id="BAAFSV010000003">
    <property type="protein sequence ID" value="GAB1315363.1"/>
    <property type="molecule type" value="Genomic_DNA"/>
</dbReference>
<dbReference type="PANTHER" id="PTHR43708">
    <property type="entry name" value="CONSERVED EXPRESSED OXIDOREDUCTASE (EUROFUNG)"/>
    <property type="match status" value="1"/>
</dbReference>
<dbReference type="Gene3D" id="3.30.360.10">
    <property type="entry name" value="Dihydrodipicolinate Reductase, domain 2"/>
    <property type="match status" value="1"/>
</dbReference>
<feature type="domain" description="Gfo/Idh/MocA-like oxidoreductase N-terminal" evidence="1">
    <location>
        <begin position="6"/>
        <end position="135"/>
    </location>
</feature>
<dbReference type="Gene3D" id="3.40.50.720">
    <property type="entry name" value="NAD(P)-binding Rossmann-like Domain"/>
    <property type="match status" value="1"/>
</dbReference>
<dbReference type="PANTHER" id="PTHR43708:SF1">
    <property type="entry name" value="GALACTOSE_LACTOSE METABOLISM REGULATORY PROTEIN GAL80"/>
    <property type="match status" value="1"/>
</dbReference>
<dbReference type="Pfam" id="PF22685">
    <property type="entry name" value="Gal80p_C-like"/>
    <property type="match status" value="1"/>
</dbReference>
<evidence type="ECO:0000259" key="1">
    <source>
        <dbReference type="Pfam" id="PF01408"/>
    </source>
</evidence>
<feature type="domain" description="Gal80p-like C-terminal" evidence="2">
    <location>
        <begin position="143"/>
        <end position="296"/>
    </location>
</feature>
<evidence type="ECO:0008006" key="5">
    <source>
        <dbReference type="Google" id="ProtNLM"/>
    </source>
</evidence>
<dbReference type="InterPro" id="IPR051317">
    <property type="entry name" value="Gfo/Idh/MocA_oxidoreduct"/>
</dbReference>
<protein>
    <recommendedName>
        <fullName evidence="5">Oxidoreductase</fullName>
    </recommendedName>
</protein>
<comment type="caution">
    <text evidence="3">The sequence shown here is derived from an EMBL/GenBank/DDBJ whole genome shotgun (WGS) entry which is preliminary data.</text>
</comment>
<accession>A0ABQ0GC70</accession>
<dbReference type="SUPFAM" id="SSF55347">
    <property type="entry name" value="Glyceraldehyde-3-phosphate dehydrogenase-like, C-terminal domain"/>
    <property type="match status" value="1"/>
</dbReference>
<dbReference type="RefSeq" id="XP_070917094.1">
    <property type="nucleotide sequence ID" value="XM_071060993.1"/>
</dbReference>
<name>A0ABQ0GC70_9PEZI</name>
<proteinExistence type="predicted"/>
<dbReference type="SUPFAM" id="SSF51735">
    <property type="entry name" value="NAD(P)-binding Rossmann-fold domains"/>
    <property type="match status" value="1"/>
</dbReference>
<dbReference type="GeneID" id="98176316"/>
<evidence type="ECO:0000259" key="2">
    <source>
        <dbReference type="Pfam" id="PF22685"/>
    </source>
</evidence>
<keyword evidence="4" id="KW-1185">Reference proteome</keyword>
<sequence>MAPRTRVALIGLSSSAKTAWASNAHLPYLLSARGRSKFTLTALLNSSIPAAERAIAAYDLPASEIRAYGDPAALAADPDVDLVVCNTRVDTHFDTVLPSVKAGKDVYVEWPLAQDAQHARVLAEEVRKAGGRGVVGLQGGVAPLARKVRELLDQGRIGKVLSSEVRAFGGVNDRANIPEKLDYFLDRKIGGNVYMIGFGHVFHLLQSVLGELASVKGDFHLQRPNVGVMDAATNSSIVRTVRSNVPDLVLVSGRWDQSSITQQNAPLHYRFRRGQPFPGEPALEWTINGEKGEIRVISLKNMFISVGDTSPITIEVHDFETDKVDKVEWDWEDWQQELPIPARNISTLYEAFAEAKEKGTKPDYVTFDEAVRRHEQLEGLLAGWEA</sequence>
<gene>
    <name evidence="3" type="ORF">MFIFM68171_05573</name>
</gene>
<dbReference type="InterPro" id="IPR036291">
    <property type="entry name" value="NAD(P)-bd_dom_sf"/>
</dbReference>
<dbReference type="Proteomes" id="UP001628179">
    <property type="component" value="Unassembled WGS sequence"/>
</dbReference>
<dbReference type="InterPro" id="IPR000683">
    <property type="entry name" value="Gfo/Idh/MocA-like_OxRdtase_N"/>
</dbReference>
<dbReference type="Pfam" id="PF01408">
    <property type="entry name" value="GFO_IDH_MocA"/>
    <property type="match status" value="1"/>
</dbReference>
<organism evidence="3 4">
    <name type="scientific">Madurella fahalii</name>
    <dbReference type="NCBI Taxonomy" id="1157608"/>
    <lineage>
        <taxon>Eukaryota</taxon>
        <taxon>Fungi</taxon>
        <taxon>Dikarya</taxon>
        <taxon>Ascomycota</taxon>
        <taxon>Pezizomycotina</taxon>
        <taxon>Sordariomycetes</taxon>
        <taxon>Sordariomycetidae</taxon>
        <taxon>Sordariales</taxon>
        <taxon>Sordariales incertae sedis</taxon>
        <taxon>Madurella</taxon>
    </lineage>
</organism>
<reference evidence="3 4" key="1">
    <citation type="submission" date="2024-09" db="EMBL/GenBank/DDBJ databases">
        <title>Itraconazole resistance in Madurella fahalii resulting from another homologue of gene encoding cytochrome P450 14-alpha sterol demethylase (CYP51).</title>
        <authorList>
            <person name="Yoshioka I."/>
            <person name="Fahal A.H."/>
            <person name="Kaneko S."/>
            <person name="Yaguchi T."/>
        </authorList>
    </citation>
    <scope>NUCLEOTIDE SEQUENCE [LARGE SCALE GENOMIC DNA]</scope>
    <source>
        <strain evidence="3 4">IFM 68171</strain>
    </source>
</reference>
<dbReference type="InterPro" id="IPR055080">
    <property type="entry name" value="Gal80p-like_C"/>
</dbReference>
<evidence type="ECO:0000313" key="4">
    <source>
        <dbReference type="Proteomes" id="UP001628179"/>
    </source>
</evidence>
<evidence type="ECO:0000313" key="3">
    <source>
        <dbReference type="EMBL" id="GAB1315363.1"/>
    </source>
</evidence>